<dbReference type="RefSeq" id="WP_084338311.1">
    <property type="nucleotide sequence ID" value="NZ_CBKZNZ010000066.1"/>
</dbReference>
<evidence type="ECO:0000313" key="3">
    <source>
        <dbReference type="Proteomes" id="UP000198706"/>
    </source>
</evidence>
<dbReference type="STRING" id="137658.SAMN05216186_13611"/>
<evidence type="ECO:0000256" key="1">
    <source>
        <dbReference type="SAM" id="SignalP"/>
    </source>
</evidence>
<feature type="signal peptide" evidence="1">
    <location>
        <begin position="1"/>
        <end position="22"/>
    </location>
</feature>
<dbReference type="Proteomes" id="UP000198706">
    <property type="component" value="Unassembled WGS sequence"/>
</dbReference>
<name>A0A1G9P4H6_9PSED</name>
<sequence>MKTRYSLLFAALCTFAMGQASAHGLWTEERRGHIEVVYGHGAEDDAYDPKKIAGAWAYDGEGKAIPVHVERLADHARLKPEAKPALLAVAMDNGYWTRNAAERWVNLGETQVPGALESGRYFKYSLAVLEKGATLPPLEPLKLAILPQRDPLTVEAGEMLEVQVLVDGKPAAGIELYDDCINDPDHVAATTDAQGKAKVKVRNNGLNVIGASTEVPADDPDARVRGMFASLSFVSHHH</sequence>
<protein>
    <submittedName>
        <fullName evidence="2">Uncharacterized conserved protein, contains GH25 family domain</fullName>
    </submittedName>
</protein>
<accession>A0A1G9P4H6</accession>
<keyword evidence="3" id="KW-1185">Reference proteome</keyword>
<organism evidence="2 3">
    <name type="scientific">Pseudomonas indica</name>
    <dbReference type="NCBI Taxonomy" id="137658"/>
    <lineage>
        <taxon>Bacteria</taxon>
        <taxon>Pseudomonadati</taxon>
        <taxon>Pseudomonadota</taxon>
        <taxon>Gammaproteobacteria</taxon>
        <taxon>Pseudomonadales</taxon>
        <taxon>Pseudomonadaceae</taxon>
        <taxon>Pseudomonas</taxon>
    </lineage>
</organism>
<reference evidence="2 3" key="1">
    <citation type="submission" date="2016-10" db="EMBL/GenBank/DDBJ databases">
        <authorList>
            <person name="de Groot N.N."/>
        </authorList>
    </citation>
    <scope>NUCLEOTIDE SEQUENCE [LARGE SCALE GENOMIC DNA]</scope>
    <source>
        <strain evidence="2 3">JCM 21544</strain>
    </source>
</reference>
<evidence type="ECO:0000313" key="2">
    <source>
        <dbReference type="EMBL" id="SDL93411.1"/>
    </source>
</evidence>
<dbReference type="OrthoDB" id="5368503at2"/>
<dbReference type="AlphaFoldDB" id="A0A1G9P4H6"/>
<gene>
    <name evidence="2" type="ORF">SAMN05216186_13611</name>
</gene>
<dbReference type="EMBL" id="FNFD01000036">
    <property type="protein sequence ID" value="SDL93411.1"/>
    <property type="molecule type" value="Genomic_DNA"/>
</dbReference>
<feature type="chain" id="PRO_5011672988" evidence="1">
    <location>
        <begin position="23"/>
        <end position="238"/>
    </location>
</feature>
<proteinExistence type="predicted"/>
<keyword evidence="1" id="KW-0732">Signal</keyword>
<dbReference type="Pfam" id="PF10670">
    <property type="entry name" value="DUF4198"/>
    <property type="match status" value="1"/>
</dbReference>
<dbReference type="InterPro" id="IPR019613">
    <property type="entry name" value="DUF4198"/>
</dbReference>